<keyword evidence="6" id="KW-0804">Transcription</keyword>
<feature type="domain" description="C2H2-type" evidence="9">
    <location>
        <begin position="1274"/>
        <end position="1303"/>
    </location>
</feature>
<feature type="domain" description="C2H2-type" evidence="9">
    <location>
        <begin position="432"/>
        <end position="462"/>
    </location>
</feature>
<feature type="compositionally biased region" description="Polar residues" evidence="8">
    <location>
        <begin position="1193"/>
        <end position="1211"/>
    </location>
</feature>
<dbReference type="GO" id="GO:0000978">
    <property type="term" value="F:RNA polymerase II cis-regulatory region sequence-specific DNA binding"/>
    <property type="evidence" value="ECO:0007669"/>
    <property type="project" value="TreeGrafter"/>
</dbReference>
<protein>
    <recommendedName>
        <fullName evidence="9">C2H2-type domain-containing protein</fullName>
    </recommendedName>
</protein>
<feature type="domain" description="C2H2-type" evidence="9">
    <location>
        <begin position="1304"/>
        <end position="1334"/>
    </location>
</feature>
<feature type="domain" description="C2H2-type" evidence="9">
    <location>
        <begin position="777"/>
        <end position="805"/>
    </location>
</feature>
<keyword evidence="4" id="KW-0862">Zinc</keyword>
<dbReference type="Pfam" id="PF00096">
    <property type="entry name" value="zf-C2H2"/>
    <property type="match status" value="6"/>
</dbReference>
<feature type="region of interest" description="Disordered" evidence="8">
    <location>
        <begin position="1110"/>
        <end position="1129"/>
    </location>
</feature>
<feature type="domain" description="C2H2-type" evidence="9">
    <location>
        <begin position="251"/>
        <end position="281"/>
    </location>
</feature>
<dbReference type="Gene3D" id="3.30.160.60">
    <property type="entry name" value="Classic Zinc Finger"/>
    <property type="match status" value="17"/>
</dbReference>
<feature type="domain" description="C2H2-type" evidence="9">
    <location>
        <begin position="973"/>
        <end position="1001"/>
    </location>
</feature>
<proteinExistence type="predicted"/>
<feature type="domain" description="C2H2-type" evidence="9">
    <location>
        <begin position="1365"/>
        <end position="1394"/>
    </location>
</feature>
<accession>A0A7R9LLX0</accession>
<feature type="domain" description="C2H2-type" evidence="9">
    <location>
        <begin position="370"/>
        <end position="400"/>
    </location>
</feature>
<name>A0A7R9LLX0_9ACAR</name>
<evidence type="ECO:0000256" key="7">
    <source>
        <dbReference type="PROSITE-ProRule" id="PRU00042"/>
    </source>
</evidence>
<dbReference type="FunFam" id="3.30.160.60:FF:000125">
    <property type="entry name" value="Putative zinc finger protein 143"/>
    <property type="match status" value="1"/>
</dbReference>
<feature type="domain" description="C2H2-type" evidence="9">
    <location>
        <begin position="837"/>
        <end position="867"/>
    </location>
</feature>
<feature type="domain" description="C2H2-type" evidence="9">
    <location>
        <begin position="401"/>
        <end position="431"/>
    </location>
</feature>
<reference evidence="10" key="1">
    <citation type="submission" date="2020-11" db="EMBL/GenBank/DDBJ databases">
        <authorList>
            <person name="Tran Van P."/>
        </authorList>
    </citation>
    <scope>NUCLEOTIDE SEQUENCE</scope>
</reference>
<dbReference type="FunFam" id="3.30.160.60:FF:000032">
    <property type="entry name" value="Krueppel-like factor 4"/>
    <property type="match status" value="1"/>
</dbReference>
<dbReference type="FunFam" id="3.30.160.60:FF:000446">
    <property type="entry name" value="Zinc finger protein"/>
    <property type="match status" value="1"/>
</dbReference>
<evidence type="ECO:0000259" key="9">
    <source>
        <dbReference type="PROSITE" id="PS50157"/>
    </source>
</evidence>
<evidence type="ECO:0000256" key="4">
    <source>
        <dbReference type="ARBA" id="ARBA00022833"/>
    </source>
</evidence>
<keyword evidence="3 7" id="KW-0863">Zinc-finger</keyword>
<evidence type="ECO:0000313" key="10">
    <source>
        <dbReference type="EMBL" id="CAD7644119.1"/>
    </source>
</evidence>
<dbReference type="OrthoDB" id="5977552at2759"/>
<organism evidence="10">
    <name type="scientific">Oppiella nova</name>
    <dbReference type="NCBI Taxonomy" id="334625"/>
    <lineage>
        <taxon>Eukaryota</taxon>
        <taxon>Metazoa</taxon>
        <taxon>Ecdysozoa</taxon>
        <taxon>Arthropoda</taxon>
        <taxon>Chelicerata</taxon>
        <taxon>Arachnida</taxon>
        <taxon>Acari</taxon>
        <taxon>Acariformes</taxon>
        <taxon>Sarcoptiformes</taxon>
        <taxon>Oribatida</taxon>
        <taxon>Brachypylina</taxon>
        <taxon>Oppioidea</taxon>
        <taxon>Oppiidae</taxon>
        <taxon>Oppiella</taxon>
    </lineage>
</organism>
<dbReference type="InterPro" id="IPR036236">
    <property type="entry name" value="Znf_C2H2_sf"/>
</dbReference>
<dbReference type="GO" id="GO:0005634">
    <property type="term" value="C:nucleus"/>
    <property type="evidence" value="ECO:0007669"/>
    <property type="project" value="UniProtKB-ARBA"/>
</dbReference>
<dbReference type="EMBL" id="OC916391">
    <property type="protein sequence ID" value="CAD7644119.1"/>
    <property type="molecule type" value="Genomic_DNA"/>
</dbReference>
<feature type="domain" description="C2H2-type" evidence="9">
    <location>
        <begin position="463"/>
        <end position="487"/>
    </location>
</feature>
<feature type="compositionally biased region" description="Polar residues" evidence="8">
    <location>
        <begin position="1113"/>
        <end position="1122"/>
    </location>
</feature>
<feature type="domain" description="C2H2-type" evidence="9">
    <location>
        <begin position="1431"/>
        <end position="1460"/>
    </location>
</feature>
<feature type="domain" description="C2H2-type" evidence="9">
    <location>
        <begin position="339"/>
        <end position="364"/>
    </location>
</feature>
<keyword evidence="5" id="KW-0805">Transcription regulation</keyword>
<evidence type="ECO:0000256" key="5">
    <source>
        <dbReference type="ARBA" id="ARBA00023015"/>
    </source>
</evidence>
<feature type="domain" description="C2H2-type" evidence="9">
    <location>
        <begin position="806"/>
        <end position="836"/>
    </location>
</feature>
<evidence type="ECO:0000256" key="2">
    <source>
        <dbReference type="ARBA" id="ARBA00022737"/>
    </source>
</evidence>
<evidence type="ECO:0000256" key="1">
    <source>
        <dbReference type="ARBA" id="ARBA00022723"/>
    </source>
</evidence>
<dbReference type="GO" id="GO:0045944">
    <property type="term" value="P:positive regulation of transcription by RNA polymerase II"/>
    <property type="evidence" value="ECO:0007669"/>
    <property type="project" value="UniProtKB-ARBA"/>
</dbReference>
<keyword evidence="2" id="KW-0677">Repeat</keyword>
<dbReference type="Proteomes" id="UP000728032">
    <property type="component" value="Unassembled WGS sequence"/>
</dbReference>
<dbReference type="PROSITE" id="PS50157">
    <property type="entry name" value="ZINC_FINGER_C2H2_2"/>
    <property type="match status" value="19"/>
</dbReference>
<keyword evidence="1" id="KW-0479">Metal-binding</keyword>
<dbReference type="InterPro" id="IPR013087">
    <property type="entry name" value="Znf_C2H2_type"/>
</dbReference>
<sequence length="1460" mass="169051">MSSIKCLIISVKTLRPEVEDYWLEVSADVNTVSDLKSTVLDTNGFILRTVSDLKSTVLDTNGFILSAEDIDLYLDGVVLRDETRVNSNVFRNRGRIEIKWKPGRQVVDTCTSMSVKKHCNSIYPEMTFEKIEATDVFVESHDLTTTSHTSQSNDEREYREPMASKAIYNLRSRRMNTKSTINYCETDGSSDDNHTDISDTEIYDGWHSGPHKQITNHDKRFTSNKQNVRQYITQKSDLIANQSTDLHQKKFLCDYESCSQTFTQYSSLCRHKQSVHFREKSFVCGFSGLSRNTDLHFHEQCTHLNVKPFVCHYNNCGKTFALISLLIIHRRTHTGEKPYACDYKDCGKTFTTKQCLGRHHKTKHLDLVRYVCNYKRCRKYLSTFHHLNRHIREVHLREKPFVCNYDGCGKCFARQSLMLQHKRVIHLKVKRFICDYKGCQRIFSFKTSLVRHKRVEHLGEKPFECDYKNCGQKFAMKSDLTEHKKRHQVKTLRPEVEDYWLEVSADVNTVSDLKSTVLDTNGFILSAEDIDLYFDGVVLRDETRVNSNVFRNRGKIEIKWKPGRKLVSTGIRAGNNCNSLSNSTLFIHLNTNTSETTQPTDEITDVLDISSEQTPGSGPPISITLRDNECINKSFNTDSNDMISAFSEEVPTEVSEVSPQLTTSSDSSITHIDQQTEKPIARTNHYCLRSQYLNKRPVANYWKLDSCDNDQCTDVSDTRVVVDKNTNKISPKHSNCLGFDNNKSKQFICNEHNCGKNFATKATLIRHKRLHSGEKPFVCEKCGKYFAFNFCLNSHTKSVHAREKQFVCHFENCGKRFALNYYLKSHVKSVHFGEKSFICDYRKCGKGFSKSSHLVTHKKTVHFGGKRFVCDVEGCDKKYSRIQHLDDHRYVKTMGETSFVCNYANCGEVFYLNRALNCHKRNVHLKHLKPVEKEKDSFVKMLECYYSYCNKLFATKCDLTAHVYRIHLQIQPGKCIYCLKIFATESQLNHHIKLKHKVLRTLRPEVEDYWLEVSADVNTVSDLKSTVLDTNGFILSVEDIDLYLDGVVLRDETRVNSNVFTDRDSIEVKGKRGRQVVDTCTSMSVEKHCNSIYPHTTVEDIEATDVFVESHDSTTTSDISQSNDEREYREPMASKTIYNLRSRSMNTKSTINYCETDGSNDDNHTDISDTETYDDWHSGPHKQITNHDKRVTSNDWTTSSDSGITNQSHQSEVPIAPENTYYLCSRYLNTKHVVNYEEPESSGDDKCTEVSNIETLRQLNSRQNKRYENESKEFVCNEQNCGKSFTTKSNLCRHKSLHSSKKRFVCHYEKCGKRFATNHYLKSHVMSVYTREKPFACGYRKCGKRFTKSSHLKNHMTAHSSERPFVCDVEGCGKKYKRNQDLRYHKFKHLGNQPVVCKYPNCGKNLNVHQRTIHLKQKPKVKQRDSYVKMFECYYSYCNKWFTTKCDLTAHVKLIHMQIQ</sequence>
<evidence type="ECO:0000256" key="6">
    <source>
        <dbReference type="ARBA" id="ARBA00023163"/>
    </source>
</evidence>
<dbReference type="PROSITE" id="PS00028">
    <property type="entry name" value="ZINC_FINGER_C2H2_1"/>
    <property type="match status" value="18"/>
</dbReference>
<keyword evidence="11" id="KW-1185">Reference proteome</keyword>
<feature type="domain" description="C2H2-type" evidence="9">
    <location>
        <begin position="942"/>
        <end position="972"/>
    </location>
</feature>
<dbReference type="SMART" id="SM00355">
    <property type="entry name" value="ZnF_C2H2"/>
    <property type="match status" value="21"/>
</dbReference>
<feature type="domain" description="C2H2-type" evidence="9">
    <location>
        <begin position="747"/>
        <end position="776"/>
    </location>
</feature>
<gene>
    <name evidence="10" type="ORF">ONB1V03_LOCUS4496</name>
</gene>
<feature type="domain" description="C2H2-type" evidence="9">
    <location>
        <begin position="1335"/>
        <end position="1364"/>
    </location>
</feature>
<evidence type="ECO:0000256" key="3">
    <source>
        <dbReference type="ARBA" id="ARBA00022771"/>
    </source>
</evidence>
<feature type="domain" description="C2H2-type" evidence="9">
    <location>
        <begin position="899"/>
        <end position="924"/>
    </location>
</feature>
<dbReference type="GO" id="GO:0000981">
    <property type="term" value="F:DNA-binding transcription factor activity, RNA polymerase II-specific"/>
    <property type="evidence" value="ECO:0007669"/>
    <property type="project" value="TreeGrafter"/>
</dbReference>
<dbReference type="InterPro" id="IPR050329">
    <property type="entry name" value="GLI_C2H2-zinc-finger"/>
</dbReference>
<dbReference type="SUPFAM" id="SSF57667">
    <property type="entry name" value="beta-beta-alpha zinc fingers"/>
    <property type="match status" value="10"/>
</dbReference>
<feature type="region of interest" description="Disordered" evidence="8">
    <location>
        <begin position="1171"/>
        <end position="1212"/>
    </location>
</feature>
<evidence type="ECO:0000313" key="11">
    <source>
        <dbReference type="Proteomes" id="UP000728032"/>
    </source>
</evidence>
<dbReference type="GO" id="GO:0008270">
    <property type="term" value="F:zinc ion binding"/>
    <property type="evidence" value="ECO:0007669"/>
    <property type="project" value="UniProtKB-KW"/>
</dbReference>
<evidence type="ECO:0000256" key="8">
    <source>
        <dbReference type="SAM" id="MobiDB-lite"/>
    </source>
</evidence>
<feature type="domain" description="C2H2-type" evidence="9">
    <location>
        <begin position="309"/>
        <end position="338"/>
    </location>
</feature>
<dbReference type="PANTHER" id="PTHR19818:SF139">
    <property type="entry name" value="PAIR-RULE PROTEIN ODD-PAIRED"/>
    <property type="match status" value="1"/>
</dbReference>
<dbReference type="EMBL" id="CAJPVJ010001566">
    <property type="protein sequence ID" value="CAG2164949.1"/>
    <property type="molecule type" value="Genomic_DNA"/>
</dbReference>
<dbReference type="PANTHER" id="PTHR19818">
    <property type="entry name" value="ZINC FINGER PROTEIN ZIC AND GLI"/>
    <property type="match status" value="1"/>
</dbReference>